<keyword evidence="3" id="KW-1185">Reference proteome</keyword>
<evidence type="ECO:0000313" key="2">
    <source>
        <dbReference type="EMBL" id="GMF33761.1"/>
    </source>
</evidence>
<keyword evidence="1" id="KW-0560">Oxidoreductase</keyword>
<dbReference type="OrthoDB" id="2898509at2759"/>
<organism evidence="2 3">
    <name type="scientific">Phytophthora lilii</name>
    <dbReference type="NCBI Taxonomy" id="2077276"/>
    <lineage>
        <taxon>Eukaryota</taxon>
        <taxon>Sar</taxon>
        <taxon>Stramenopiles</taxon>
        <taxon>Oomycota</taxon>
        <taxon>Peronosporomycetes</taxon>
        <taxon>Peronosporales</taxon>
        <taxon>Peronosporaceae</taxon>
        <taxon>Phytophthora</taxon>
    </lineage>
</organism>
<sequence length="107" mass="11975">MAQALSEHAPNAAFMHASPGFVKTGLAKQLPVYLRVPLNGLSALFARSPEKCGKYMVSALLNDDYATGWKLLDQNAREVSKTKFHTEELKNTVWEHTLKTIDDIMKQ</sequence>
<dbReference type="Proteomes" id="UP001165083">
    <property type="component" value="Unassembled WGS sequence"/>
</dbReference>
<evidence type="ECO:0000313" key="3">
    <source>
        <dbReference type="Proteomes" id="UP001165083"/>
    </source>
</evidence>
<dbReference type="AlphaFoldDB" id="A0A9W6X8L4"/>
<comment type="caution">
    <text evidence="2">The sequence shown here is derived from an EMBL/GenBank/DDBJ whole genome shotgun (WGS) entry which is preliminary data.</text>
</comment>
<protein>
    <submittedName>
        <fullName evidence="2">Unnamed protein product</fullName>
    </submittedName>
</protein>
<name>A0A9W6X8L4_9STRA</name>
<dbReference type="EMBL" id="BSXW01001110">
    <property type="protein sequence ID" value="GMF33761.1"/>
    <property type="molecule type" value="Genomic_DNA"/>
</dbReference>
<dbReference type="GO" id="GO:0016491">
    <property type="term" value="F:oxidoreductase activity"/>
    <property type="evidence" value="ECO:0007669"/>
    <property type="project" value="UniProtKB-KW"/>
</dbReference>
<proteinExistence type="predicted"/>
<reference evidence="2" key="1">
    <citation type="submission" date="2023-04" db="EMBL/GenBank/DDBJ databases">
        <title>Phytophthora lilii NBRC 32176.</title>
        <authorList>
            <person name="Ichikawa N."/>
            <person name="Sato H."/>
            <person name="Tonouchi N."/>
        </authorList>
    </citation>
    <scope>NUCLEOTIDE SEQUENCE</scope>
    <source>
        <strain evidence="2">NBRC 32176</strain>
    </source>
</reference>
<dbReference type="PANTHER" id="PTHR47534">
    <property type="entry name" value="YALI0E05731P"/>
    <property type="match status" value="1"/>
</dbReference>
<evidence type="ECO:0000256" key="1">
    <source>
        <dbReference type="ARBA" id="ARBA00023002"/>
    </source>
</evidence>
<dbReference type="InterPro" id="IPR052228">
    <property type="entry name" value="Sec_Metab_Biosynth_Oxidored"/>
</dbReference>
<gene>
    <name evidence="2" type="ORF">Plil01_001439700</name>
</gene>
<accession>A0A9W6X8L4</accession>
<dbReference type="PANTHER" id="PTHR47534:SF3">
    <property type="entry name" value="ALCOHOL DEHYDROGENASE-LIKE C-TERMINAL DOMAIN-CONTAINING PROTEIN"/>
    <property type="match status" value="1"/>
</dbReference>